<dbReference type="RefSeq" id="WP_304434848.1">
    <property type="nucleotide sequence ID" value="NZ_JAUKUC010000001.1"/>
</dbReference>
<dbReference type="PANTHER" id="PTHR22901:SF0">
    <property type="entry name" value="SIALATE O-ACETYLESTERASE"/>
    <property type="match status" value="1"/>
</dbReference>
<dbReference type="InterPro" id="IPR036514">
    <property type="entry name" value="SGNH_hydro_sf"/>
</dbReference>
<reference evidence="3" key="2">
    <citation type="submission" date="2023-06" db="EMBL/GenBank/DDBJ databases">
        <authorList>
            <person name="Lucena T."/>
            <person name="Sun Q."/>
        </authorList>
    </citation>
    <scope>NUCLEOTIDE SEQUENCE</scope>
    <source>
        <strain evidence="3">CECT 8869</strain>
    </source>
</reference>
<name>A0ABT8RLY5_9FLAO</name>
<sequence>MLIFKSVNTSIFKMRFYLLVIFIFSTAIVKAEITLPNIFSDKMVLQREAEVLLYGWADPNEEFEIYTGWNDKTVAVKTGNNAKWQVTLQTPEAGGPYSIKFTGKGNEIIFTQVLIGEVWLCSGQSNMEWSANSTIDNKEFEIANANNDKIRLFTVQKRTALHPLEDVEGTWEACTSETMPDFSAVAYFFAKKVAAELNVPIGLVDASWGASCAEVWTPENVFESFPELANAHKSLKPNKWVTIEPSVLYNAMIAPLTNFKISGVLWYQGESNTANASSYQNLFTHMITSWRTAWQYDFPFYYVQIAPFKYGGTYEGGIVRDQQRRTLSLKNTGMAITSDICTVDDIHPQNKQDVGLRLANIALKYHFNTFDGEVNGPLYDMVKVQGNALEVSFHNDEGMYVKGKQIDHFEISGENGVWYPAKASLKKGVVRVSAKEVKAPVHVRYAWKSTAIGNLFNEADLPASTFTSE</sequence>
<dbReference type="Pfam" id="PF03629">
    <property type="entry name" value="SASA"/>
    <property type="match status" value="1"/>
</dbReference>
<organism evidence="3 4">
    <name type="scientific">Maribacter confluentis</name>
    <dbReference type="NCBI Taxonomy" id="1656093"/>
    <lineage>
        <taxon>Bacteria</taxon>
        <taxon>Pseudomonadati</taxon>
        <taxon>Bacteroidota</taxon>
        <taxon>Flavobacteriia</taxon>
        <taxon>Flavobacteriales</taxon>
        <taxon>Flavobacteriaceae</taxon>
        <taxon>Maribacter</taxon>
    </lineage>
</organism>
<keyword evidence="4" id="KW-1185">Reference proteome</keyword>
<dbReference type="PANTHER" id="PTHR22901">
    <property type="entry name" value="SIALATE O-ACETYLESTERASE"/>
    <property type="match status" value="1"/>
</dbReference>
<dbReference type="SUPFAM" id="SSF52266">
    <property type="entry name" value="SGNH hydrolase"/>
    <property type="match status" value="1"/>
</dbReference>
<keyword evidence="1" id="KW-0378">Hydrolase</keyword>
<gene>
    <name evidence="3" type="ORF">Q2T41_02770</name>
</gene>
<accession>A0ABT8RLY5</accession>
<protein>
    <submittedName>
        <fullName evidence="3">Sialate O-acetylesterase</fullName>
    </submittedName>
</protein>
<evidence type="ECO:0000313" key="3">
    <source>
        <dbReference type="EMBL" id="MDO1511588.1"/>
    </source>
</evidence>
<proteinExistence type="predicted"/>
<evidence type="ECO:0000256" key="1">
    <source>
        <dbReference type="ARBA" id="ARBA00022801"/>
    </source>
</evidence>
<evidence type="ECO:0000259" key="2">
    <source>
        <dbReference type="Pfam" id="PF03629"/>
    </source>
</evidence>
<dbReference type="InterPro" id="IPR039329">
    <property type="entry name" value="SIAE"/>
</dbReference>
<dbReference type="Proteomes" id="UP001168579">
    <property type="component" value="Unassembled WGS sequence"/>
</dbReference>
<dbReference type="EMBL" id="JAUKUC010000001">
    <property type="protein sequence ID" value="MDO1511588.1"/>
    <property type="molecule type" value="Genomic_DNA"/>
</dbReference>
<comment type="caution">
    <text evidence="3">The sequence shown here is derived from an EMBL/GenBank/DDBJ whole genome shotgun (WGS) entry which is preliminary data.</text>
</comment>
<feature type="domain" description="Sialate O-acetylesterase" evidence="2">
    <location>
        <begin position="117"/>
        <end position="361"/>
    </location>
</feature>
<evidence type="ECO:0000313" key="4">
    <source>
        <dbReference type="Proteomes" id="UP001168579"/>
    </source>
</evidence>
<reference evidence="3" key="1">
    <citation type="journal article" date="2014" name="Int. J. Syst. Evol. Microbiol.">
        <title>Complete genome of a new Firmicutes species belonging to the dominant human colonic microbiota ('Ruminococcus bicirculans') reveals two chromosomes and a selective capacity to utilize plant glucans.</title>
        <authorList>
            <consortium name="NISC Comparative Sequencing Program"/>
            <person name="Wegmann U."/>
            <person name="Louis P."/>
            <person name="Goesmann A."/>
            <person name="Henrissat B."/>
            <person name="Duncan S.H."/>
            <person name="Flint H.J."/>
        </authorList>
    </citation>
    <scope>NUCLEOTIDE SEQUENCE</scope>
    <source>
        <strain evidence="3">CECT 8869</strain>
    </source>
</reference>
<dbReference type="InterPro" id="IPR005181">
    <property type="entry name" value="SASA"/>
</dbReference>
<dbReference type="Gene3D" id="3.40.50.1110">
    <property type="entry name" value="SGNH hydrolase"/>
    <property type="match status" value="1"/>
</dbReference>